<dbReference type="InterPro" id="IPR011990">
    <property type="entry name" value="TPR-like_helical_dom_sf"/>
</dbReference>
<evidence type="ECO:0000256" key="1">
    <source>
        <dbReference type="SAM" id="MobiDB-lite"/>
    </source>
</evidence>
<dbReference type="SUPFAM" id="SSF48452">
    <property type="entry name" value="TPR-like"/>
    <property type="match status" value="1"/>
</dbReference>
<accession>A0A3S3SA91</accession>
<dbReference type="Gene3D" id="1.25.40.10">
    <property type="entry name" value="Tetratricopeptide repeat domain"/>
    <property type="match status" value="1"/>
</dbReference>
<comment type="caution">
    <text evidence="3">The sequence shown here is derived from an EMBL/GenBank/DDBJ whole genome shotgun (WGS) entry which is preliminary data.</text>
</comment>
<feature type="compositionally biased region" description="Low complexity" evidence="1">
    <location>
        <begin position="341"/>
        <end position="351"/>
    </location>
</feature>
<gene>
    <name evidence="3" type="ORF">ENE75_20640</name>
</gene>
<dbReference type="OrthoDB" id="8557826at2"/>
<dbReference type="InterPro" id="IPR041307">
    <property type="entry name" value="WcbI"/>
</dbReference>
<evidence type="ECO:0000259" key="2">
    <source>
        <dbReference type="Pfam" id="PF18588"/>
    </source>
</evidence>
<protein>
    <recommendedName>
        <fullName evidence="2">Polysaccharide biosynthesis enzyme WcbI domain-containing protein</fullName>
    </recommendedName>
</protein>
<feature type="region of interest" description="Disordered" evidence="1">
    <location>
        <begin position="331"/>
        <end position="351"/>
    </location>
</feature>
<keyword evidence="4" id="KW-1185">Reference proteome</keyword>
<dbReference type="Proteomes" id="UP000288178">
    <property type="component" value="Unassembled WGS sequence"/>
</dbReference>
<evidence type="ECO:0000313" key="3">
    <source>
        <dbReference type="EMBL" id="RVT49480.1"/>
    </source>
</evidence>
<reference evidence="3 4" key="1">
    <citation type="submission" date="2019-01" db="EMBL/GenBank/DDBJ databases">
        <authorList>
            <person name="Chen W.-M."/>
        </authorList>
    </citation>
    <scope>NUCLEOTIDE SEQUENCE [LARGE SCALE GENOMIC DNA]</scope>
    <source>
        <strain evidence="3 4">ICH-3</strain>
    </source>
</reference>
<dbReference type="AlphaFoldDB" id="A0A3S3SA91"/>
<proteinExistence type="predicted"/>
<dbReference type="Pfam" id="PF18588">
    <property type="entry name" value="WcbI"/>
    <property type="match status" value="1"/>
</dbReference>
<organism evidence="3 4">
    <name type="scientific">Rubrivivax albus</name>
    <dbReference type="NCBI Taxonomy" id="2499835"/>
    <lineage>
        <taxon>Bacteria</taxon>
        <taxon>Pseudomonadati</taxon>
        <taxon>Pseudomonadota</taxon>
        <taxon>Betaproteobacteria</taxon>
        <taxon>Burkholderiales</taxon>
        <taxon>Sphaerotilaceae</taxon>
        <taxon>Rubrivivax</taxon>
    </lineage>
</organism>
<dbReference type="Gene3D" id="3.40.50.12080">
    <property type="match status" value="1"/>
</dbReference>
<name>A0A3S3SA91_9BURK</name>
<dbReference type="EMBL" id="SACT01000008">
    <property type="protein sequence ID" value="RVT49480.1"/>
    <property type="molecule type" value="Genomic_DNA"/>
</dbReference>
<feature type="domain" description="Polysaccharide biosynthesis enzyme WcbI" evidence="2">
    <location>
        <begin position="478"/>
        <end position="678"/>
    </location>
</feature>
<dbReference type="RefSeq" id="WP_128200231.1">
    <property type="nucleotide sequence ID" value="NZ_SACT01000008.1"/>
</dbReference>
<evidence type="ECO:0000313" key="4">
    <source>
        <dbReference type="Proteomes" id="UP000288178"/>
    </source>
</evidence>
<sequence length="777" mass="85433">MTPTHTASHAPAEAMLSPGQAIAAAHGAAHEVLLETDDVIIELTTLPVRPAAVVVTFDPILLTQRSKPFAVDFLLKCHADVVSVRKKAENFYQPLSCATFDAVVGPVLARYQRRLAYGSSLGAYAVLYFCRDGYDHVISSSPRVSAHPRFGTTHWQRLVKFRHEAFDPARPATSPATVFYDPLDTQDQHFVQHEIRRGWPSATYVTLRHAGHPANQFLSEIGFITPFVRALVRDEPPPVLDLRRKAQSGMYLLTLANACLARGKPNWAEALAGRALERAPYLDLARRTLAEVEIVQGRFKSAEQRLIDYMRRQPGDGAGPHLMKRLNAQRKQAARAREQAQHTLAKAAEQAAAQADTPVALSASRPRLWVQGLSHWLRNSDHALAVRGLRLARQWRRLRAAKSSLSRDDVVWAYQQFLGREPESEEAIAGHLHLPSQRALVQVFLESPEYLQRQQRQGATGAGRALQVGAHGADGPSVAVIGNCQAPGLAAVMAASCAVRQVMPLTGLNREPDAFRKQLKSLAAKADIWFINPGNTLAREAFAETARPGARLVTVPALMFNAFHPDVCYAQHRGTQQLTQQHYNSAIAAWAYSRGLSVERAAALFCPEAYEGLGYMDAWPRAMDHLRRSFEASDLKADYASFALHIQRQGCFMHTPNHPGLAAMTALARLAARRAGITLLDAPVPGELADGLSSTIWPVYPEIAQALALDGGSYTWKFVTRNLYVQGVRAFVQQAFRSYERQGIAPADLELRSLNMAQLADVLGPLAGRTNRPASAP</sequence>